<dbReference type="KEGG" id="ttz:FHG85_06980"/>
<feature type="signal peptide" evidence="1">
    <location>
        <begin position="1"/>
        <end position="22"/>
    </location>
</feature>
<evidence type="ECO:0000313" key="3">
    <source>
        <dbReference type="Proteomes" id="UP000500961"/>
    </source>
</evidence>
<evidence type="ECO:0008006" key="4">
    <source>
        <dbReference type="Google" id="ProtNLM"/>
    </source>
</evidence>
<sequence length="138" mass="16306">MKKLAIYLLMPITLLLSLSLCAQNYIGIHKDEIVKRLPKEYKGFFYEKEVRVDDRGFIKFVNTLDEQTVLCMIDSKGVCTAVSRMYNTWLYDEVVNELNSKFQPYGKNKWLEDIDGRKFTYTLIKGKWFLTITIRSQK</sequence>
<keyword evidence="3" id="KW-1185">Reference proteome</keyword>
<protein>
    <recommendedName>
        <fullName evidence="4">Lipoprotein</fullName>
    </recommendedName>
</protein>
<accession>A0A7D3XL08</accession>
<organism evidence="2 3">
    <name type="scientific">Tenuifilum thalassicum</name>
    <dbReference type="NCBI Taxonomy" id="2590900"/>
    <lineage>
        <taxon>Bacteria</taxon>
        <taxon>Pseudomonadati</taxon>
        <taxon>Bacteroidota</taxon>
        <taxon>Bacteroidia</taxon>
        <taxon>Bacteroidales</taxon>
        <taxon>Tenuifilaceae</taxon>
        <taxon>Tenuifilum</taxon>
    </lineage>
</organism>
<evidence type="ECO:0000313" key="2">
    <source>
        <dbReference type="EMBL" id="QKG80015.1"/>
    </source>
</evidence>
<proteinExistence type="predicted"/>
<name>A0A7D3XL08_9BACT</name>
<reference evidence="2 3" key="1">
    <citation type="submission" date="2019-07" db="EMBL/GenBank/DDBJ databases">
        <title>Thalassofilum flectens gen. nov., sp. nov., a novel moderate thermophilic anaerobe from a shallow sea hot spring in Kunashir Island (Russia), representing a new family in the order Bacteroidales, and proposal of Thalassofilacea fam. nov.</title>
        <authorList>
            <person name="Kochetkova T.V."/>
            <person name="Podosokorskaya O.A."/>
            <person name="Novikov A."/>
            <person name="Elcheninov A.G."/>
            <person name="Toshchakov S.V."/>
            <person name="Kublanov I.V."/>
        </authorList>
    </citation>
    <scope>NUCLEOTIDE SEQUENCE [LARGE SCALE GENOMIC DNA]</scope>
    <source>
        <strain evidence="2 3">38-H</strain>
    </source>
</reference>
<dbReference type="RefSeq" id="WP_173074345.1">
    <property type="nucleotide sequence ID" value="NZ_CP041345.1"/>
</dbReference>
<feature type="chain" id="PRO_5029643002" description="Lipoprotein" evidence="1">
    <location>
        <begin position="23"/>
        <end position="138"/>
    </location>
</feature>
<evidence type="ECO:0000256" key="1">
    <source>
        <dbReference type="SAM" id="SignalP"/>
    </source>
</evidence>
<dbReference type="Proteomes" id="UP000500961">
    <property type="component" value="Chromosome"/>
</dbReference>
<dbReference type="AlphaFoldDB" id="A0A7D3XL08"/>
<gene>
    <name evidence="2" type="ORF">FHG85_06980</name>
</gene>
<dbReference type="EMBL" id="CP041345">
    <property type="protein sequence ID" value="QKG80015.1"/>
    <property type="molecule type" value="Genomic_DNA"/>
</dbReference>
<keyword evidence="1" id="KW-0732">Signal</keyword>